<feature type="compositionally biased region" description="Basic and acidic residues" evidence="1">
    <location>
        <begin position="26"/>
        <end position="39"/>
    </location>
</feature>
<sequence length="79" mass="8760">MLVSSVASESGRAGRGSALEAVSTKVAERADDRVEEPHAVTKPVMRMRNTRIRTRRGEIFGESGWQNHRGDCAFGRWGM</sequence>
<reference evidence="2" key="1">
    <citation type="submission" date="2016-11" db="EMBL/GenBank/DDBJ databases">
        <authorList>
            <person name="Jaros S."/>
            <person name="Januszkiewicz K."/>
            <person name="Wedrychowicz H."/>
        </authorList>
    </citation>
    <scope>NUCLEOTIDE SEQUENCE [LARGE SCALE GENOMIC DNA]</scope>
    <source>
        <strain evidence="2">Y48</strain>
    </source>
</reference>
<evidence type="ECO:0000313" key="2">
    <source>
        <dbReference type="EMBL" id="APE33880.1"/>
    </source>
</evidence>
<accession>A0A1J0VPB5</accession>
<organism evidence="2 3">
    <name type="scientific">Nocardia mangyaensis</name>
    <dbReference type="NCBI Taxonomy" id="2213200"/>
    <lineage>
        <taxon>Bacteria</taxon>
        <taxon>Bacillati</taxon>
        <taxon>Actinomycetota</taxon>
        <taxon>Actinomycetes</taxon>
        <taxon>Mycobacteriales</taxon>
        <taxon>Nocardiaceae</taxon>
        <taxon>Nocardia</taxon>
    </lineage>
</organism>
<keyword evidence="3" id="KW-1185">Reference proteome</keyword>
<gene>
    <name evidence="2" type="ORF">BOX37_07740</name>
</gene>
<name>A0A1J0VPB5_9NOCA</name>
<dbReference type="EMBL" id="CP018082">
    <property type="protein sequence ID" value="APE33880.1"/>
    <property type="molecule type" value="Genomic_DNA"/>
</dbReference>
<evidence type="ECO:0000313" key="3">
    <source>
        <dbReference type="Proteomes" id="UP000183810"/>
    </source>
</evidence>
<protein>
    <submittedName>
        <fullName evidence="2">Uncharacterized protein</fullName>
    </submittedName>
</protein>
<dbReference type="Proteomes" id="UP000183810">
    <property type="component" value="Chromosome"/>
</dbReference>
<proteinExistence type="predicted"/>
<dbReference type="KEGG" id="nsl:BOX37_07740"/>
<dbReference type="AlphaFoldDB" id="A0A1J0VPB5"/>
<evidence type="ECO:0000256" key="1">
    <source>
        <dbReference type="SAM" id="MobiDB-lite"/>
    </source>
</evidence>
<feature type="region of interest" description="Disordered" evidence="1">
    <location>
        <begin position="1"/>
        <end position="49"/>
    </location>
</feature>